<proteinExistence type="predicted"/>
<keyword evidence="2" id="KW-1185">Reference proteome</keyword>
<dbReference type="EMBL" id="CATQJA010002665">
    <property type="protein sequence ID" value="CAJ0583534.1"/>
    <property type="molecule type" value="Genomic_DNA"/>
</dbReference>
<evidence type="ECO:0000313" key="1">
    <source>
        <dbReference type="EMBL" id="CAJ0583534.1"/>
    </source>
</evidence>
<name>A0AA36GA16_9BILA</name>
<feature type="non-terminal residue" evidence="1">
    <location>
        <position position="115"/>
    </location>
</feature>
<evidence type="ECO:0000313" key="2">
    <source>
        <dbReference type="Proteomes" id="UP001177023"/>
    </source>
</evidence>
<dbReference type="AlphaFoldDB" id="A0AA36GA16"/>
<gene>
    <name evidence="1" type="ORF">MSPICULIGERA_LOCUS21607</name>
</gene>
<comment type="caution">
    <text evidence="1">The sequence shown here is derived from an EMBL/GenBank/DDBJ whole genome shotgun (WGS) entry which is preliminary data.</text>
</comment>
<sequence length="115" mass="12608">MVFLLLLSACFSSTLATIKCRTSQGGIFAECYTGWCKTFINTEGKMELGCDIGGDCAKLMGPYSQQHQALEDRCRSFSGRTFCCCNYDLCNVVPNGSPTATAPIFGLMLLIYSLW</sequence>
<reference evidence="1" key="1">
    <citation type="submission" date="2023-06" db="EMBL/GenBank/DDBJ databases">
        <authorList>
            <person name="Delattre M."/>
        </authorList>
    </citation>
    <scope>NUCLEOTIDE SEQUENCE</scope>
    <source>
        <strain evidence="1">AF72</strain>
    </source>
</reference>
<protein>
    <recommendedName>
        <fullName evidence="3">Activin types I and II receptor domain-containing protein</fullName>
    </recommendedName>
</protein>
<evidence type="ECO:0008006" key="3">
    <source>
        <dbReference type="Google" id="ProtNLM"/>
    </source>
</evidence>
<dbReference type="Proteomes" id="UP001177023">
    <property type="component" value="Unassembled WGS sequence"/>
</dbReference>
<accession>A0AA36GA16</accession>
<organism evidence="1 2">
    <name type="scientific">Mesorhabditis spiculigera</name>
    <dbReference type="NCBI Taxonomy" id="96644"/>
    <lineage>
        <taxon>Eukaryota</taxon>
        <taxon>Metazoa</taxon>
        <taxon>Ecdysozoa</taxon>
        <taxon>Nematoda</taxon>
        <taxon>Chromadorea</taxon>
        <taxon>Rhabditida</taxon>
        <taxon>Rhabditina</taxon>
        <taxon>Rhabditomorpha</taxon>
        <taxon>Rhabditoidea</taxon>
        <taxon>Rhabditidae</taxon>
        <taxon>Mesorhabditinae</taxon>
        <taxon>Mesorhabditis</taxon>
    </lineage>
</organism>